<dbReference type="Pfam" id="PF22013">
    <property type="entry name" value="PG_1098_Fer"/>
    <property type="match status" value="1"/>
</dbReference>
<dbReference type="Pfam" id="PF18096">
    <property type="entry name" value="Thump_like"/>
    <property type="match status" value="1"/>
</dbReference>
<evidence type="ECO:0000313" key="3">
    <source>
        <dbReference type="EMBL" id="EEC95976.1"/>
    </source>
</evidence>
<dbReference type="HOGENOM" id="CLU_038123_0_0_10"/>
<dbReference type="Gene3D" id="1.10.10.1110">
    <property type="entry name" value="Methyltransferase PG1098, N-terminal domain"/>
    <property type="match status" value="1"/>
</dbReference>
<organism evidence="3 4">
    <name type="scientific">Parabacteroides johnsonii DSM 18315</name>
    <dbReference type="NCBI Taxonomy" id="537006"/>
    <lineage>
        <taxon>Bacteria</taxon>
        <taxon>Pseudomonadati</taxon>
        <taxon>Bacteroidota</taxon>
        <taxon>Bacteroidia</taxon>
        <taxon>Bacteroidales</taxon>
        <taxon>Tannerellaceae</taxon>
        <taxon>Parabacteroides</taxon>
    </lineage>
</organism>
<dbReference type="AlphaFoldDB" id="B7BC72"/>
<dbReference type="Gene3D" id="3.40.50.150">
    <property type="entry name" value="Vaccinia Virus protein VP39"/>
    <property type="match status" value="1"/>
</dbReference>
<dbReference type="STRING" id="537006.PRABACTJOHN_02639"/>
<feature type="domain" description="THUMP-like" evidence="1">
    <location>
        <begin position="343"/>
        <end position="414"/>
    </location>
</feature>
<gene>
    <name evidence="3" type="ORF">PRABACTJOHN_02639</name>
</gene>
<name>B7BC72_9BACT</name>
<dbReference type="InterPro" id="IPR041497">
    <property type="entry name" value="Thump-like"/>
</dbReference>
<evidence type="ECO:0000259" key="2">
    <source>
        <dbReference type="Pfam" id="PF22013"/>
    </source>
</evidence>
<evidence type="ECO:0000259" key="1">
    <source>
        <dbReference type="Pfam" id="PF18096"/>
    </source>
</evidence>
<dbReference type="InterPro" id="IPR029063">
    <property type="entry name" value="SAM-dependent_MTases_sf"/>
</dbReference>
<comment type="caution">
    <text evidence="3">The sequence shown here is derived from an EMBL/GenBank/DDBJ whole genome shotgun (WGS) entry which is preliminary data.</text>
</comment>
<evidence type="ECO:0000313" key="4">
    <source>
        <dbReference type="Proteomes" id="UP000005510"/>
    </source>
</evidence>
<protein>
    <submittedName>
        <fullName evidence="3">Uncharacterized protein</fullName>
    </submittedName>
</protein>
<reference evidence="3 4" key="1">
    <citation type="submission" date="2008-10" db="EMBL/GenBank/DDBJ databases">
        <title>Draft genome sequence of Parabacteroides johnsonii (DSM 18315).</title>
        <authorList>
            <person name="Sudarsanam P."/>
            <person name="Ley R."/>
            <person name="Guruge J."/>
            <person name="Turnbaugh P.J."/>
            <person name="Mahowald M."/>
            <person name="Liep D."/>
            <person name="Gordon J."/>
        </authorList>
    </citation>
    <scope>NUCLEOTIDE SEQUENCE [LARGE SCALE GENOMIC DNA]</scope>
    <source>
        <strain evidence="3 4">DSM 18315</strain>
    </source>
</reference>
<dbReference type="Proteomes" id="UP000005510">
    <property type="component" value="Unassembled WGS sequence"/>
</dbReference>
<dbReference type="SUPFAM" id="SSF53335">
    <property type="entry name" value="S-adenosyl-L-methionine-dependent methyltransferases"/>
    <property type="match status" value="1"/>
</dbReference>
<proteinExistence type="predicted"/>
<accession>B7BC72</accession>
<feature type="domain" description="PG-1098 ferredoxin-like" evidence="2">
    <location>
        <begin position="299"/>
        <end position="342"/>
    </location>
</feature>
<dbReference type="EMBL" id="ABYH01000288">
    <property type="protein sequence ID" value="EEC95976.1"/>
    <property type="molecule type" value="Genomic_DNA"/>
</dbReference>
<dbReference type="InterPro" id="IPR054168">
    <property type="entry name" value="PG_1098_Fer"/>
</dbReference>
<reference evidence="3 4" key="2">
    <citation type="submission" date="2008-10" db="EMBL/GenBank/DDBJ databases">
        <authorList>
            <person name="Fulton L."/>
            <person name="Clifton S."/>
            <person name="Fulton B."/>
            <person name="Xu J."/>
            <person name="Minx P."/>
            <person name="Pepin K.H."/>
            <person name="Johnson M."/>
            <person name="Bhonagiri V."/>
            <person name="Nash W.E."/>
            <person name="Mardis E.R."/>
            <person name="Wilson R.K."/>
        </authorList>
    </citation>
    <scope>NUCLEOTIDE SEQUENCE [LARGE SCALE GENOMIC DNA]</scope>
    <source>
        <strain evidence="3 4">DSM 18315</strain>
    </source>
</reference>
<sequence length="415" mass="46179">MCHQILWHTLFFYVVTDFSADMELTTAHIQFIKEHAADDLARLLLSAAKYPGMDIPFLVDQIAARRQIREKLPSWYENGQLIFPAKIAAEQCSSEQTAAYKQELIGESWTVCDLTGGLGIDSYFLSLKAKHLTYIERFPAYCEAAKHNFSVLGANNITVVNADTAQAVDTLPEVDAFYIDPARRGESNKRVFALQDCEPDLPGLLPELLKRSPCLIAKLSPMADIQMTLELLPGTTSVHVLSVRNECKELLFVTEREADGREPSIRCINFGPDGMQSFSFTLEEERNAVLVPVSQVGAYLYEPNTSVLKAGAFKQVAVRTGVKKLQVSSHLYTSDQLLPDFPGRRFRVDEVLPFAGKLCKGLSKTIPQANITVRNFPLSVEDLRKRTKIADGGHVYLFATTLADGEKVLVRCSKA</sequence>